<feature type="compositionally biased region" description="Basic and acidic residues" evidence="1">
    <location>
        <begin position="74"/>
        <end position="88"/>
    </location>
</feature>
<dbReference type="Proteomes" id="UP001363151">
    <property type="component" value="Unassembled WGS sequence"/>
</dbReference>
<feature type="compositionally biased region" description="Low complexity" evidence="1">
    <location>
        <begin position="12"/>
        <end position="40"/>
    </location>
</feature>
<evidence type="ECO:0008006" key="4">
    <source>
        <dbReference type="Google" id="ProtNLM"/>
    </source>
</evidence>
<keyword evidence="3" id="KW-1185">Reference proteome</keyword>
<dbReference type="EMBL" id="JBBJCI010000151">
    <property type="protein sequence ID" value="KAK7241935.1"/>
    <property type="molecule type" value="Genomic_DNA"/>
</dbReference>
<sequence>MPSALPIPSPTTSPTVSPTTSPTESPTTAPTTTPTSASNPTPKPTPAPTSSCADSASWFSKKSKNDCAWVAEDAESRCSKKDDDDVKAKSACPRACGKCDDDAEEEDEAEPACEDDSTWFSKKSSNNCRWVAEKPDSRCSKRNDDKVKAKDACVAACGVCEAPEPACADSTSWYYKKADRDCSWIADKPKRCDKADEHGVDASVACALSCDACGADAAPAPAPAPEPTPAPTPAPTTAPTATRCEDDDDWLYDGKDGRGCEWIAEKTSRCDGKDGAREACPATCGACEPACADSKSWFSKKSSNNCEWVAEKPDSRCSKKSDDKAKAKDVCQLACGTCGDEDRRLSRLRGAAN</sequence>
<protein>
    <recommendedName>
        <fullName evidence="4">ShKT domain-containing protein</fullName>
    </recommendedName>
</protein>
<feature type="region of interest" description="Disordered" evidence="1">
    <location>
        <begin position="216"/>
        <end position="248"/>
    </location>
</feature>
<comment type="caution">
    <text evidence="2">The sequence shown here is derived from an EMBL/GenBank/DDBJ whole genome shotgun (WGS) entry which is preliminary data.</text>
</comment>
<feature type="region of interest" description="Disordered" evidence="1">
    <location>
        <begin position="1"/>
        <end position="120"/>
    </location>
</feature>
<reference evidence="2 3" key="1">
    <citation type="submission" date="2024-03" db="EMBL/GenBank/DDBJ databases">
        <title>Aureococcus anophagefferens CCMP1851 and Kratosvirus quantuckense: Draft genome of a second virus-susceptible host strain in the model system.</title>
        <authorList>
            <person name="Chase E."/>
            <person name="Truchon A.R."/>
            <person name="Schepens W."/>
            <person name="Wilhelm S.W."/>
        </authorList>
    </citation>
    <scope>NUCLEOTIDE SEQUENCE [LARGE SCALE GENOMIC DNA]</scope>
    <source>
        <strain evidence="2 3">CCMP1851</strain>
    </source>
</reference>
<accession>A0ABR1G099</accession>
<organism evidence="2 3">
    <name type="scientific">Aureococcus anophagefferens</name>
    <name type="common">Harmful bloom alga</name>
    <dbReference type="NCBI Taxonomy" id="44056"/>
    <lineage>
        <taxon>Eukaryota</taxon>
        <taxon>Sar</taxon>
        <taxon>Stramenopiles</taxon>
        <taxon>Ochrophyta</taxon>
        <taxon>Pelagophyceae</taxon>
        <taxon>Pelagomonadales</taxon>
        <taxon>Pelagomonadaceae</taxon>
        <taxon>Aureococcus</taxon>
    </lineage>
</organism>
<name>A0ABR1G099_AURAN</name>
<evidence type="ECO:0000313" key="2">
    <source>
        <dbReference type="EMBL" id="KAK7241935.1"/>
    </source>
</evidence>
<gene>
    <name evidence="2" type="ORF">SO694_00018032</name>
</gene>
<evidence type="ECO:0000256" key="1">
    <source>
        <dbReference type="SAM" id="MobiDB-lite"/>
    </source>
</evidence>
<evidence type="ECO:0000313" key="3">
    <source>
        <dbReference type="Proteomes" id="UP001363151"/>
    </source>
</evidence>
<proteinExistence type="predicted"/>
<feature type="compositionally biased region" description="Pro residues" evidence="1">
    <location>
        <begin position="220"/>
        <end position="236"/>
    </location>
</feature>
<feature type="compositionally biased region" description="Pro residues" evidence="1">
    <location>
        <begin position="1"/>
        <end position="11"/>
    </location>
</feature>
<feature type="compositionally biased region" description="Acidic residues" evidence="1">
    <location>
        <begin position="101"/>
        <end position="117"/>
    </location>
</feature>